<dbReference type="GO" id="GO:0007018">
    <property type="term" value="P:microtubule-based movement"/>
    <property type="evidence" value="ECO:0007669"/>
    <property type="project" value="InterPro"/>
</dbReference>
<comment type="similarity">
    <text evidence="2">Belongs to the TRAFAC class myosin-kinesin ATPase superfamily. Kinesin family.</text>
</comment>
<dbReference type="Proteomes" id="UP000007264">
    <property type="component" value="Unassembled WGS sequence"/>
</dbReference>
<dbReference type="GO" id="GO:0008017">
    <property type="term" value="F:microtubule binding"/>
    <property type="evidence" value="ECO:0007669"/>
    <property type="project" value="InterPro"/>
</dbReference>
<feature type="region of interest" description="Disordered" evidence="4">
    <location>
        <begin position="1401"/>
        <end position="1479"/>
    </location>
</feature>
<dbReference type="GO" id="GO:0003777">
    <property type="term" value="F:microtubule motor activity"/>
    <property type="evidence" value="ECO:0007669"/>
    <property type="project" value="InterPro"/>
</dbReference>
<keyword evidence="3" id="KW-0175">Coiled coil</keyword>
<evidence type="ECO:0000256" key="1">
    <source>
        <dbReference type="ARBA" id="ARBA00023175"/>
    </source>
</evidence>
<keyword evidence="7" id="KW-1185">Reference proteome</keyword>
<feature type="coiled-coil region" evidence="3">
    <location>
        <begin position="437"/>
        <end position="503"/>
    </location>
</feature>
<dbReference type="GO" id="GO:0015630">
    <property type="term" value="C:microtubule cytoskeleton"/>
    <property type="evidence" value="ECO:0007669"/>
    <property type="project" value="TreeGrafter"/>
</dbReference>
<dbReference type="SMART" id="SM00129">
    <property type="entry name" value="KISc"/>
    <property type="match status" value="1"/>
</dbReference>
<dbReference type="EMBL" id="AGSI01000001">
    <property type="protein sequence ID" value="EIE27182.1"/>
    <property type="molecule type" value="Genomic_DNA"/>
</dbReference>
<dbReference type="Pfam" id="PF00225">
    <property type="entry name" value="Kinesin"/>
    <property type="match status" value="1"/>
</dbReference>
<evidence type="ECO:0000256" key="4">
    <source>
        <dbReference type="SAM" id="MobiDB-lite"/>
    </source>
</evidence>
<feature type="region of interest" description="Disordered" evidence="4">
    <location>
        <begin position="648"/>
        <end position="668"/>
    </location>
</feature>
<dbReference type="GeneID" id="17045197"/>
<feature type="coiled-coil region" evidence="3">
    <location>
        <begin position="753"/>
        <end position="1059"/>
    </location>
</feature>
<dbReference type="Gene3D" id="3.40.850.10">
    <property type="entry name" value="Kinesin motor domain"/>
    <property type="match status" value="1"/>
</dbReference>
<sequence>MASADLQNHPSPDIKRHIQASFIDHEALCPASPCYAKAFEHSEVASFEPLGDRQKGTDAPEAHHLLRSSMSILQAMPGSGIDPALTAPLPRVFQPLSPSGDCAGDGLPEGTSLPLPQPIVLPDEMELQEKGQLAEYFGVNWNPDRGTLGSPQRSPASRVRRAIGRLNGAARSPGPLEESMSHQRGAFGRPSDGIEAVPEECSAPLTWEELFSVQTRATLELRGIEAKVGASMACAIGNMEGLTRRKAKILARQCGSMLAGRPARPRAGAARSTWSDTTARANALREVERGMRASWTERAAQLSADREVPSAAANFVELEALRWENRKLTDAKLVAETQATDQARRISQLEESLAELRLRPTPRRAGPDGEADPVSTLEAQVGKLTEELQAARAEVQGQRDAASDAARERAAAAKRVADAVAERDLARQMLKGVQAMLGHAEAARSSAQKALQQAQAEKQAVLAESEAKRNRHAAELETIRVSRQQAEAQLAAAEAKLKATHAALGQVGQELGSLSQEIKAGAEACNAAAAAEHSTAVADSSVAALQAELLCAQEEAARLQAVLAEKENALHEAQLKLDALDSECSALRAAVTEAEAACADLQSRISQAEADRAAAAAALEAQVLQLTQDLARKDQALELLQNQQSAVAAPKAAEATEPPSQEPSSMEVESEVVAAKESLRAAEAAAKLRAEELGRWAAAADRAAAEQAAKIAELEAERESARRGALAELTACRDAGLQASLGQRSFTFCVLAVYELEAQVGELAAEKERLQAEVVRQRASLSKNRAQAEEELAVAEARIEKLKGEKADALSALAEQEARAAAAGAELAEARAAHGRTAAEATQHLQARIGELTAARDSAVAEAERLREQVTELSAERNYAVANKQQAAEAAAALEAEAAALLDQKKQAVTALQSQISQLKMERETMKKAQEGVQAALEQLQGEVDAERAGNKEAFAKLGAAAEAEELARRAAERKLAEAEGKLAAAEAAAEQLHKQSDAELRRLQEQKRAAEARISALQTRLEGMQSAAGGVDTQKVKVEEFAAALREARAEAADLRRQLAGAPQSPAPAERQPLQLSPRVLPSSVKSAAAHKARARCRVFARVRPMSRAEQAARQGTPLKVADRDSLLLAGGQGGAQRYGFDRVFSPEEGQDAVYKEVSGLVAAVVEGNNGCVLAFGQSGSGKAHTLAGTPQHPGINFRAMSHLFQMAQDSSGARDTRIAMSIVEIHGESIQDLLSNDPYRRLDVKTVEDGVCVPGLSIKQIASTAQVEAVMCSASAQQHANTSHLVLSVYVACKDRTTGATALGKLHMVNLAASELAEKEGDRSLRALGSCLQALRVNAASVPYGDSCLTRLLADSMGHERSRAVLIATCSPLASDAAETRRTLDFCARMAAGAAASPFRAADIGPPGSPPTGSVADLANVFGGSTPRSPGGRLFSPARAGVGQARNAARKLDMNTVTSPVEASPRSPQRFSARHVN</sequence>
<dbReference type="PROSITE" id="PS50067">
    <property type="entry name" value="KINESIN_MOTOR_2"/>
    <property type="match status" value="1"/>
</dbReference>
<comment type="caution">
    <text evidence="2">Lacks conserved residue(s) required for the propagation of feature annotation.</text>
</comment>
<dbReference type="eggNOG" id="KOG0239">
    <property type="taxonomic scope" value="Eukaryota"/>
</dbReference>
<feature type="coiled-coil region" evidence="3">
    <location>
        <begin position="542"/>
        <end position="643"/>
    </location>
</feature>
<dbReference type="PANTHER" id="PTHR47972:SF28">
    <property type="entry name" value="KINESIN-LIKE PROTEIN KLP-3"/>
    <property type="match status" value="1"/>
</dbReference>
<dbReference type="InterPro" id="IPR027640">
    <property type="entry name" value="Kinesin-like_fam"/>
</dbReference>
<evidence type="ECO:0000256" key="3">
    <source>
        <dbReference type="SAM" id="Coils"/>
    </source>
</evidence>
<feature type="coiled-coil region" evidence="3">
    <location>
        <begin position="697"/>
        <end position="724"/>
    </location>
</feature>
<comment type="caution">
    <text evidence="6">The sequence shown here is derived from an EMBL/GenBank/DDBJ whole genome shotgun (WGS) entry which is preliminary data.</text>
</comment>
<feature type="domain" description="Kinesin motor" evidence="5">
    <location>
        <begin position="1097"/>
        <end position="1395"/>
    </location>
</feature>
<dbReference type="InterPro" id="IPR001752">
    <property type="entry name" value="Kinesin_motor_dom"/>
</dbReference>
<feature type="compositionally biased region" description="Polar residues" evidence="4">
    <location>
        <begin position="1457"/>
        <end position="1472"/>
    </location>
</feature>
<dbReference type="RefSeq" id="XP_005651726.1">
    <property type="nucleotide sequence ID" value="XM_005651669.1"/>
</dbReference>
<accession>I0Z963</accession>
<dbReference type="InterPro" id="IPR036961">
    <property type="entry name" value="Kinesin_motor_dom_sf"/>
</dbReference>
<name>I0Z963_COCSC</name>
<protein>
    <recommendedName>
        <fullName evidence="5">Kinesin motor domain-containing protein</fullName>
    </recommendedName>
</protein>
<dbReference type="STRING" id="574566.I0Z963"/>
<dbReference type="PRINTS" id="PR00380">
    <property type="entry name" value="KINESINHEAVY"/>
</dbReference>
<dbReference type="OrthoDB" id="10492738at2759"/>
<organism evidence="6 7">
    <name type="scientific">Coccomyxa subellipsoidea (strain C-169)</name>
    <name type="common">Green microalga</name>
    <dbReference type="NCBI Taxonomy" id="574566"/>
    <lineage>
        <taxon>Eukaryota</taxon>
        <taxon>Viridiplantae</taxon>
        <taxon>Chlorophyta</taxon>
        <taxon>core chlorophytes</taxon>
        <taxon>Trebouxiophyceae</taxon>
        <taxon>Trebouxiophyceae incertae sedis</taxon>
        <taxon>Coccomyxaceae</taxon>
        <taxon>Coccomyxa</taxon>
        <taxon>Coccomyxa subellipsoidea</taxon>
    </lineage>
</organism>
<dbReference type="InterPro" id="IPR027417">
    <property type="entry name" value="P-loop_NTPase"/>
</dbReference>
<evidence type="ECO:0000256" key="2">
    <source>
        <dbReference type="PROSITE-ProRule" id="PRU00283"/>
    </source>
</evidence>
<gene>
    <name evidence="6" type="ORF">COCSUDRAFT_45765</name>
</gene>
<dbReference type="KEGG" id="csl:COCSUDRAFT_45765"/>
<feature type="region of interest" description="Disordered" evidence="4">
    <location>
        <begin position="355"/>
        <end position="374"/>
    </location>
</feature>
<keyword evidence="1" id="KW-0505">Motor protein</keyword>
<evidence type="ECO:0000259" key="5">
    <source>
        <dbReference type="PROSITE" id="PS50067"/>
    </source>
</evidence>
<evidence type="ECO:0000313" key="6">
    <source>
        <dbReference type="EMBL" id="EIE27182.1"/>
    </source>
</evidence>
<reference evidence="6 7" key="1">
    <citation type="journal article" date="2012" name="Genome Biol.">
        <title>The genome of the polar eukaryotic microalga coccomyxa subellipsoidea reveals traits of cold adaptation.</title>
        <authorList>
            <person name="Blanc G."/>
            <person name="Agarkova I."/>
            <person name="Grimwood J."/>
            <person name="Kuo A."/>
            <person name="Brueggeman A."/>
            <person name="Dunigan D."/>
            <person name="Gurnon J."/>
            <person name="Ladunga I."/>
            <person name="Lindquist E."/>
            <person name="Lucas S."/>
            <person name="Pangilinan J."/>
            <person name="Proschold T."/>
            <person name="Salamov A."/>
            <person name="Schmutz J."/>
            <person name="Weeks D."/>
            <person name="Yamada T."/>
            <person name="Claverie J.M."/>
            <person name="Grigoriev I."/>
            <person name="Van Etten J."/>
            <person name="Lomsadze A."/>
            <person name="Borodovsky M."/>
        </authorList>
    </citation>
    <scope>NUCLEOTIDE SEQUENCE [LARGE SCALE GENOMIC DNA]</scope>
    <source>
        <strain evidence="6 7">C-169</strain>
    </source>
</reference>
<dbReference type="PANTHER" id="PTHR47972">
    <property type="entry name" value="KINESIN-LIKE PROTEIN KLP-3"/>
    <property type="match status" value="1"/>
</dbReference>
<evidence type="ECO:0000313" key="7">
    <source>
        <dbReference type="Proteomes" id="UP000007264"/>
    </source>
</evidence>
<proteinExistence type="inferred from homology"/>
<dbReference type="GO" id="GO:0005524">
    <property type="term" value="F:ATP binding"/>
    <property type="evidence" value="ECO:0007669"/>
    <property type="project" value="InterPro"/>
</dbReference>
<dbReference type="SUPFAM" id="SSF52540">
    <property type="entry name" value="P-loop containing nucleoside triphosphate hydrolases"/>
    <property type="match status" value="1"/>
</dbReference>